<protein>
    <submittedName>
        <fullName evidence="2">Uncharacterized protein</fullName>
    </submittedName>
</protein>
<dbReference type="RefSeq" id="WP_133639724.1">
    <property type="nucleotide sequence ID" value="NZ_SNZV01000003.1"/>
</dbReference>
<evidence type="ECO:0000313" key="2">
    <source>
        <dbReference type="EMBL" id="TDS14671.1"/>
    </source>
</evidence>
<keyword evidence="1" id="KW-1133">Transmembrane helix</keyword>
<organism evidence="2 3">
    <name type="scientific">Sphingobacterium paludis</name>
    <dbReference type="NCBI Taxonomy" id="1476465"/>
    <lineage>
        <taxon>Bacteria</taxon>
        <taxon>Pseudomonadati</taxon>
        <taxon>Bacteroidota</taxon>
        <taxon>Sphingobacteriia</taxon>
        <taxon>Sphingobacteriales</taxon>
        <taxon>Sphingobacteriaceae</taxon>
        <taxon>Sphingobacterium</taxon>
    </lineage>
</organism>
<dbReference type="AlphaFoldDB" id="A0A4R7D3G9"/>
<feature type="transmembrane region" description="Helical" evidence="1">
    <location>
        <begin position="38"/>
        <end position="57"/>
    </location>
</feature>
<comment type="caution">
    <text evidence="2">The sequence shown here is derived from an EMBL/GenBank/DDBJ whole genome shotgun (WGS) entry which is preliminary data.</text>
</comment>
<evidence type="ECO:0000313" key="3">
    <source>
        <dbReference type="Proteomes" id="UP000294752"/>
    </source>
</evidence>
<dbReference type="Proteomes" id="UP000294752">
    <property type="component" value="Unassembled WGS sequence"/>
</dbReference>
<dbReference type="OrthoDB" id="9779622at2"/>
<evidence type="ECO:0000256" key="1">
    <source>
        <dbReference type="SAM" id="Phobius"/>
    </source>
</evidence>
<dbReference type="EMBL" id="SNZV01000003">
    <property type="protein sequence ID" value="TDS14671.1"/>
    <property type="molecule type" value="Genomic_DNA"/>
</dbReference>
<keyword evidence="1" id="KW-0812">Transmembrane</keyword>
<name>A0A4R7D3G9_9SPHI</name>
<reference evidence="2 3" key="1">
    <citation type="submission" date="2019-03" db="EMBL/GenBank/DDBJ databases">
        <title>Genomic Encyclopedia of Type Strains, Phase III (KMG-III): the genomes of soil and plant-associated and newly described type strains.</title>
        <authorList>
            <person name="Whitman W."/>
        </authorList>
    </citation>
    <scope>NUCLEOTIDE SEQUENCE [LARGE SCALE GENOMIC DNA]</scope>
    <source>
        <strain evidence="2 3">CGMCC 1.12801</strain>
    </source>
</reference>
<keyword evidence="3" id="KW-1185">Reference proteome</keyword>
<accession>A0A4R7D3G9</accession>
<gene>
    <name evidence="2" type="ORF">B0I21_103166</name>
</gene>
<sequence length="201" mass="22833">MNNHLFAWQNGLLEKVAEQKFASPLPKGRICKKHLRKGVLVVWMFLCLFSLTTAQQLSSGWRISEREQPKTFLPTDTIILTDGSFQADSVFGSLEGTWIGQGYQRDADSFWDMKLICRNGRYRISYPSIGCGGKWILAEKKKDKLLFREQIKTGKDACYNNGFILIEPVVDGLIRFSIFYPNLNSLNAIGFLARDGKPIAM</sequence>
<proteinExistence type="predicted"/>
<keyword evidence="1" id="KW-0472">Membrane</keyword>